<sequence length="113" mass="12856">MSKIPVISEHIEITPGVCGGKPRIAGHRIRVQDIVIWHEQMGLSPDEIVYHYPSISLADVYAALAYYHDHQDEIRQEIAEGEAFVREVQAETPSILQEKLKNRNDTKNSIPPR</sequence>
<dbReference type="RefSeq" id="WP_194042089.1">
    <property type="nucleotide sequence ID" value="NZ_JADEXF010000131.1"/>
</dbReference>
<proteinExistence type="predicted"/>
<dbReference type="Proteomes" id="UP000647836">
    <property type="component" value="Unassembled WGS sequence"/>
</dbReference>
<comment type="caution">
    <text evidence="1">The sequence shown here is derived from an EMBL/GenBank/DDBJ whole genome shotgun (WGS) entry which is preliminary data.</text>
</comment>
<reference evidence="1 2" key="1">
    <citation type="submission" date="2020-10" db="EMBL/GenBank/DDBJ databases">
        <authorList>
            <person name="Castelo-Branco R."/>
            <person name="Eusebio N."/>
            <person name="Adriana R."/>
            <person name="Vieira A."/>
            <person name="Brugerolle De Fraissinette N."/>
            <person name="Rezende De Castro R."/>
            <person name="Schneider M.P."/>
            <person name="Vasconcelos V."/>
            <person name="Leao P.N."/>
        </authorList>
    </citation>
    <scope>NUCLEOTIDE SEQUENCE [LARGE SCALE GENOMIC DNA]</scope>
    <source>
        <strain evidence="1 2">LEGE 07299</strain>
    </source>
</reference>
<organism evidence="1 2">
    <name type="scientific">Nostoc cf. edaphicum LEGE 07299</name>
    <dbReference type="NCBI Taxonomy" id="2777974"/>
    <lineage>
        <taxon>Bacteria</taxon>
        <taxon>Bacillati</taxon>
        <taxon>Cyanobacteriota</taxon>
        <taxon>Cyanophyceae</taxon>
        <taxon>Nostocales</taxon>
        <taxon>Nostocaceae</taxon>
        <taxon>Nostoc</taxon>
    </lineage>
</organism>
<evidence type="ECO:0000313" key="1">
    <source>
        <dbReference type="EMBL" id="MBE9104479.1"/>
    </source>
</evidence>
<dbReference type="Gene3D" id="1.10.10.10">
    <property type="entry name" value="Winged helix-like DNA-binding domain superfamily/Winged helix DNA-binding domain"/>
    <property type="match status" value="1"/>
</dbReference>
<protein>
    <submittedName>
        <fullName evidence="1">DUF433 domain-containing protein</fullName>
    </submittedName>
</protein>
<gene>
    <name evidence="1" type="ORF">IQ229_05885</name>
</gene>
<dbReference type="SUPFAM" id="SSF46689">
    <property type="entry name" value="Homeodomain-like"/>
    <property type="match status" value="1"/>
</dbReference>
<dbReference type="PANTHER" id="PTHR34849:SF1">
    <property type="entry name" value="SLR0770 PROTEIN"/>
    <property type="match status" value="1"/>
</dbReference>
<name>A0ABR9TVQ4_9NOSO</name>
<keyword evidence="2" id="KW-1185">Reference proteome</keyword>
<dbReference type="Pfam" id="PF04255">
    <property type="entry name" value="DUF433"/>
    <property type="match status" value="1"/>
</dbReference>
<dbReference type="PANTHER" id="PTHR34849">
    <property type="entry name" value="SSL5025 PROTEIN"/>
    <property type="match status" value="1"/>
</dbReference>
<dbReference type="InterPro" id="IPR036388">
    <property type="entry name" value="WH-like_DNA-bd_sf"/>
</dbReference>
<dbReference type="InterPro" id="IPR009057">
    <property type="entry name" value="Homeodomain-like_sf"/>
</dbReference>
<accession>A0ABR9TVQ4</accession>
<dbReference type="InterPro" id="IPR007367">
    <property type="entry name" value="DUF433"/>
</dbReference>
<evidence type="ECO:0000313" key="2">
    <source>
        <dbReference type="Proteomes" id="UP000647836"/>
    </source>
</evidence>
<dbReference type="EMBL" id="JADEXF010000131">
    <property type="protein sequence ID" value="MBE9104479.1"/>
    <property type="molecule type" value="Genomic_DNA"/>
</dbReference>